<dbReference type="PANTHER" id="PTHR31933">
    <property type="entry name" value="O-FUCOSYLTRANSFERASE 2-RELATED"/>
    <property type="match status" value="1"/>
</dbReference>
<name>A0ABS8UZA4_DATST</name>
<comment type="similarity">
    <text evidence="1">Belongs to the glycosyltransferase GT106 family.</text>
</comment>
<evidence type="ECO:0000313" key="8">
    <source>
        <dbReference type="Proteomes" id="UP000823775"/>
    </source>
</evidence>
<dbReference type="InterPro" id="IPR052272">
    <property type="entry name" value="GT106_glycosyltransferase"/>
</dbReference>
<proteinExistence type="inferred from homology"/>
<keyword evidence="8" id="KW-1185">Reference proteome</keyword>
<dbReference type="Pfam" id="PF10250">
    <property type="entry name" value="O-FucT"/>
    <property type="match status" value="1"/>
</dbReference>
<evidence type="ECO:0000313" key="7">
    <source>
        <dbReference type="EMBL" id="MCD9639754.1"/>
    </source>
</evidence>
<evidence type="ECO:0000256" key="6">
    <source>
        <dbReference type="ARBA" id="ARBA00030350"/>
    </source>
</evidence>
<reference evidence="7 8" key="1">
    <citation type="journal article" date="2021" name="BMC Genomics">
        <title>Datura genome reveals duplications of psychoactive alkaloid biosynthetic genes and high mutation rate following tissue culture.</title>
        <authorList>
            <person name="Rajewski A."/>
            <person name="Carter-House D."/>
            <person name="Stajich J."/>
            <person name="Litt A."/>
        </authorList>
    </citation>
    <scope>NUCLEOTIDE SEQUENCE [LARGE SCALE GENOMIC DNA]</scope>
    <source>
        <strain evidence="7">AR-01</strain>
    </source>
</reference>
<accession>A0ABS8UZA4</accession>
<evidence type="ECO:0000256" key="2">
    <source>
        <dbReference type="ARBA" id="ARBA00022676"/>
    </source>
</evidence>
<keyword evidence="2" id="KW-0328">Glycosyltransferase</keyword>
<dbReference type="PANTHER" id="PTHR31933:SF19">
    <property type="entry name" value="O-FUCOSYLTRANSFERASE 39"/>
    <property type="match status" value="1"/>
</dbReference>
<dbReference type="EMBL" id="JACEIK010002983">
    <property type="protein sequence ID" value="MCD9639754.1"/>
    <property type="molecule type" value="Genomic_DNA"/>
</dbReference>
<dbReference type="InterPro" id="IPR019378">
    <property type="entry name" value="GDP-Fuc_O-FucTrfase"/>
</dbReference>
<keyword evidence="4" id="KW-0294">Fucose metabolism</keyword>
<keyword evidence="3" id="KW-0808">Transferase</keyword>
<evidence type="ECO:0000256" key="5">
    <source>
        <dbReference type="ARBA" id="ARBA00023277"/>
    </source>
</evidence>
<gene>
    <name evidence="7" type="primary">OFUT37_2</name>
    <name evidence="7" type="ORF">HAX54_024475</name>
</gene>
<organism evidence="7 8">
    <name type="scientific">Datura stramonium</name>
    <name type="common">Jimsonweed</name>
    <name type="synonym">Common thornapple</name>
    <dbReference type="NCBI Taxonomy" id="4076"/>
    <lineage>
        <taxon>Eukaryota</taxon>
        <taxon>Viridiplantae</taxon>
        <taxon>Streptophyta</taxon>
        <taxon>Embryophyta</taxon>
        <taxon>Tracheophyta</taxon>
        <taxon>Spermatophyta</taxon>
        <taxon>Magnoliopsida</taxon>
        <taxon>eudicotyledons</taxon>
        <taxon>Gunneridae</taxon>
        <taxon>Pentapetalae</taxon>
        <taxon>asterids</taxon>
        <taxon>lamiids</taxon>
        <taxon>Solanales</taxon>
        <taxon>Solanaceae</taxon>
        <taxon>Solanoideae</taxon>
        <taxon>Datureae</taxon>
        <taxon>Datura</taxon>
    </lineage>
</organism>
<evidence type="ECO:0000256" key="3">
    <source>
        <dbReference type="ARBA" id="ARBA00022679"/>
    </source>
</evidence>
<dbReference type="Proteomes" id="UP000823775">
    <property type="component" value="Unassembled WGS sequence"/>
</dbReference>
<evidence type="ECO:0000256" key="4">
    <source>
        <dbReference type="ARBA" id="ARBA00023253"/>
    </source>
</evidence>
<sequence>MVPLPAHGVVGNFSREEKEFWKQPDHQGYVPCLDFSLRSLKASAKISKERRILVVVASGGLNQQRNQIVDAVVIARILEAALVCSFLQVNHIWEIVVNFGYFDIEHFKKTLKADVRVSVFAIDTFVSKQTINRELPFHAIPALA</sequence>
<evidence type="ECO:0000256" key="1">
    <source>
        <dbReference type="ARBA" id="ARBA00007737"/>
    </source>
</evidence>
<comment type="caution">
    <text evidence="7">The sequence shown here is derived from an EMBL/GenBank/DDBJ whole genome shotgun (WGS) entry which is preliminary data.</text>
</comment>
<protein>
    <recommendedName>
        <fullName evidence="6">O-fucosyltransferase family protein</fullName>
    </recommendedName>
</protein>
<keyword evidence="5" id="KW-0119">Carbohydrate metabolism</keyword>